<dbReference type="EMBL" id="JACVEL010000001">
    <property type="protein sequence ID" value="MBC9811095.1"/>
    <property type="molecule type" value="Genomic_DNA"/>
</dbReference>
<dbReference type="PANTHER" id="PTHR42912:SF80">
    <property type="entry name" value="METHYLTRANSFERASE DOMAIN-CONTAINING PROTEIN"/>
    <property type="match status" value="1"/>
</dbReference>
<keyword evidence="1" id="KW-0808">Transferase</keyword>
<evidence type="ECO:0000313" key="2">
    <source>
        <dbReference type="Proteomes" id="UP000652681"/>
    </source>
</evidence>
<organism evidence="1 2">
    <name type="scientific">Taishania pollutisoli</name>
    <dbReference type="NCBI Taxonomy" id="2766479"/>
    <lineage>
        <taxon>Bacteria</taxon>
        <taxon>Pseudomonadati</taxon>
        <taxon>Bacteroidota</taxon>
        <taxon>Flavobacteriia</taxon>
        <taxon>Flavobacteriales</taxon>
        <taxon>Crocinitomicaceae</taxon>
        <taxon>Taishania</taxon>
    </lineage>
</organism>
<proteinExistence type="predicted"/>
<accession>A0A8J6U1G7</accession>
<evidence type="ECO:0000313" key="1">
    <source>
        <dbReference type="EMBL" id="MBC9811095.1"/>
    </source>
</evidence>
<name>A0A8J6U1G7_9FLAO</name>
<dbReference type="InterPro" id="IPR029063">
    <property type="entry name" value="SAM-dependent_MTases_sf"/>
</dbReference>
<dbReference type="Proteomes" id="UP000652681">
    <property type="component" value="Unassembled WGS sequence"/>
</dbReference>
<protein>
    <submittedName>
        <fullName evidence="1">Class I SAM-dependent methyltransferase</fullName>
    </submittedName>
</protein>
<dbReference type="Pfam" id="PF13489">
    <property type="entry name" value="Methyltransf_23"/>
    <property type="match status" value="1"/>
</dbReference>
<dbReference type="PANTHER" id="PTHR42912">
    <property type="entry name" value="METHYLTRANSFERASE"/>
    <property type="match status" value="1"/>
</dbReference>
<dbReference type="AlphaFoldDB" id="A0A8J6U1G7"/>
<sequence>MPILQTAERISSTEPSDNYIFQRSVLAYAEAAKIVSGNVLEIGTGNGYGIEMIARKVSQLYTIDKFKNDNITGLLQQYKNVIFKKTTIPPLTEIASNSFDFVITFQVIEHIKNDTFFLQEIYRVLKPGGQLIITTPNKKMSLTRNPWHIREYTACELKKLCLHRFDIVKTLGIYGNNAVMNHYYINKEAVKKIIRFDVLNLQYRLPRWFLKLPYDVLNRWNRKQMVCRNSNVLTIKMDDYFLADVNDECLDLFYIIKK</sequence>
<keyword evidence="2" id="KW-1185">Reference proteome</keyword>
<keyword evidence="1" id="KW-0489">Methyltransferase</keyword>
<dbReference type="CDD" id="cd02440">
    <property type="entry name" value="AdoMet_MTases"/>
    <property type="match status" value="1"/>
</dbReference>
<comment type="caution">
    <text evidence="1">The sequence shown here is derived from an EMBL/GenBank/DDBJ whole genome shotgun (WGS) entry which is preliminary data.</text>
</comment>
<dbReference type="GO" id="GO:0032259">
    <property type="term" value="P:methylation"/>
    <property type="evidence" value="ECO:0007669"/>
    <property type="project" value="UniProtKB-KW"/>
</dbReference>
<dbReference type="GO" id="GO:0008168">
    <property type="term" value="F:methyltransferase activity"/>
    <property type="evidence" value="ECO:0007669"/>
    <property type="project" value="UniProtKB-KW"/>
</dbReference>
<dbReference type="InterPro" id="IPR050508">
    <property type="entry name" value="Methyltransf_Superfamily"/>
</dbReference>
<dbReference type="SUPFAM" id="SSF53335">
    <property type="entry name" value="S-adenosyl-L-methionine-dependent methyltransferases"/>
    <property type="match status" value="1"/>
</dbReference>
<dbReference type="Gene3D" id="3.40.50.150">
    <property type="entry name" value="Vaccinia Virus protein VP39"/>
    <property type="match status" value="1"/>
</dbReference>
<reference evidence="1" key="1">
    <citation type="submission" date="2020-09" db="EMBL/GenBank/DDBJ databases">
        <title>Taishania pollutisoli gen. nov., sp. nov., Isolated from Tetrabromobisphenol A-Contaminated Soil.</title>
        <authorList>
            <person name="Chen Q."/>
        </authorList>
    </citation>
    <scope>NUCLEOTIDE SEQUENCE</scope>
    <source>
        <strain evidence="1">CZZ-1</strain>
    </source>
</reference>
<gene>
    <name evidence="1" type="ORF">H9Y05_01290</name>
</gene>